<evidence type="ECO:0000256" key="2">
    <source>
        <dbReference type="ARBA" id="ARBA00022490"/>
    </source>
</evidence>
<protein>
    <recommendedName>
        <fullName evidence="8">tRNA(Ile)-lysidine synthase</fullName>
        <ecNumber evidence="8">6.3.4.19</ecNumber>
    </recommendedName>
    <alternativeName>
        <fullName evidence="8">tRNA(Ile)-2-lysyl-cytidine synthase</fullName>
    </alternativeName>
    <alternativeName>
        <fullName evidence="8">tRNA(Ile)-lysidine synthetase</fullName>
    </alternativeName>
</protein>
<comment type="function">
    <text evidence="8">Ligates lysine onto the cytidine present at position 34 of the AUA codon-specific tRNA(Ile) that contains the anticodon CAU, in an ATP-dependent manner. Cytidine is converted to lysidine, thus changing the amino acid specificity of the tRNA from methionine to isoleucine.</text>
</comment>
<dbReference type="RefSeq" id="WP_060795995.1">
    <property type="nucleotide sequence ID" value="NZ_JBCAPG010000004.1"/>
</dbReference>
<dbReference type="PATRIC" id="fig|1502.174.peg.1925"/>
<gene>
    <name evidence="8" type="primary">tilS</name>
    <name evidence="10" type="ORF">HMPREF3222_01911</name>
</gene>
<dbReference type="InterPro" id="IPR012795">
    <property type="entry name" value="tRNA_Ile_lys_synt_N"/>
</dbReference>
<feature type="domain" description="Lysidine-tRNA(Ile) synthetase C-terminal" evidence="9">
    <location>
        <begin position="390"/>
        <end position="462"/>
    </location>
</feature>
<dbReference type="Proteomes" id="UP000070646">
    <property type="component" value="Unassembled WGS sequence"/>
</dbReference>
<dbReference type="InterPro" id="IPR012796">
    <property type="entry name" value="Lysidine-tRNA-synth_C"/>
</dbReference>
<dbReference type="PANTHER" id="PTHR43033">
    <property type="entry name" value="TRNA(ILE)-LYSIDINE SYNTHASE-RELATED"/>
    <property type="match status" value="1"/>
</dbReference>
<accession>A0A133N473</accession>
<comment type="domain">
    <text evidence="8">The N-terminal region contains the highly conserved SGGXDS motif, predicted to be a P-loop motif involved in ATP binding.</text>
</comment>
<evidence type="ECO:0000256" key="7">
    <source>
        <dbReference type="ARBA" id="ARBA00048539"/>
    </source>
</evidence>
<sequence>MKKKVIDFIKENSMIESGDKVLVALSGGPDSVCLLHILSELRELLHIEVYAAHVNHCLRGESALKDEAYVEELCKNLNIKCFVKRVDINKISDEQNISTEMAGREERYKFFEELKNEYSLDKIAIAHNANDQAETLIMRALRGTGIEGLVGIKPVRDGIFIRPILILRRKEIEEYCKINNLNPRIDETNLEEIYSRNKIRLKAIPFIEENFNPDIVTTLNRLAYSCSKDVEFIQEEVEKRFPKLCIKENHSILIKEEAFNEKEALLTRIIKKALFEVSSKHNNFELKHIQDIIALKDKGTGKQINITNGVIAVNEYGEIRIKLVDSKKAKENKVLNLENIKDELDKNQKVVIEDDILGNYELIVEDFKKGEKFSKDRFIKSFDYDKISNIDIRFRQNGDKIIPLGMKSSKKLKDIFINNKVPKEERDFIPLVLFNNEIAWIVGSNVSETFKVTNKTKKVIKITFKGKEN</sequence>
<dbReference type="NCBIfam" id="TIGR02432">
    <property type="entry name" value="lysidine_TilS_N"/>
    <property type="match status" value="1"/>
</dbReference>
<comment type="caution">
    <text evidence="10">The sequence shown here is derived from an EMBL/GenBank/DDBJ whole genome shotgun (WGS) entry which is preliminary data.</text>
</comment>
<dbReference type="InterPro" id="IPR012094">
    <property type="entry name" value="tRNA_Ile_lys_synt"/>
</dbReference>
<dbReference type="EC" id="6.3.4.19" evidence="8"/>
<evidence type="ECO:0000256" key="1">
    <source>
        <dbReference type="ARBA" id="ARBA00004496"/>
    </source>
</evidence>
<keyword evidence="5 8" id="KW-0547">Nucleotide-binding</keyword>
<dbReference type="GO" id="GO:0032267">
    <property type="term" value="F:tRNA(Ile)-lysidine synthase activity"/>
    <property type="evidence" value="ECO:0007669"/>
    <property type="project" value="UniProtKB-EC"/>
</dbReference>
<evidence type="ECO:0000259" key="9">
    <source>
        <dbReference type="SMART" id="SM00977"/>
    </source>
</evidence>
<comment type="similarity">
    <text evidence="8">Belongs to the tRNA(Ile)-lysidine synthase family.</text>
</comment>
<evidence type="ECO:0000256" key="5">
    <source>
        <dbReference type="ARBA" id="ARBA00022741"/>
    </source>
</evidence>
<dbReference type="CDD" id="cd01992">
    <property type="entry name" value="TilS_N"/>
    <property type="match status" value="1"/>
</dbReference>
<dbReference type="GO" id="GO:0006400">
    <property type="term" value="P:tRNA modification"/>
    <property type="evidence" value="ECO:0007669"/>
    <property type="project" value="UniProtKB-UniRule"/>
</dbReference>
<dbReference type="AlphaFoldDB" id="A0A133N473"/>
<dbReference type="Gene3D" id="3.40.50.620">
    <property type="entry name" value="HUPs"/>
    <property type="match status" value="1"/>
</dbReference>
<evidence type="ECO:0000313" key="11">
    <source>
        <dbReference type="Proteomes" id="UP000070646"/>
    </source>
</evidence>
<dbReference type="SUPFAM" id="SSF56037">
    <property type="entry name" value="PheT/TilS domain"/>
    <property type="match status" value="1"/>
</dbReference>
<evidence type="ECO:0000256" key="4">
    <source>
        <dbReference type="ARBA" id="ARBA00022694"/>
    </source>
</evidence>
<comment type="catalytic activity">
    <reaction evidence="7 8">
        <text>cytidine(34) in tRNA(Ile2) + L-lysine + ATP = lysidine(34) in tRNA(Ile2) + AMP + diphosphate + H(+)</text>
        <dbReference type="Rhea" id="RHEA:43744"/>
        <dbReference type="Rhea" id="RHEA-COMP:10625"/>
        <dbReference type="Rhea" id="RHEA-COMP:10670"/>
        <dbReference type="ChEBI" id="CHEBI:15378"/>
        <dbReference type="ChEBI" id="CHEBI:30616"/>
        <dbReference type="ChEBI" id="CHEBI:32551"/>
        <dbReference type="ChEBI" id="CHEBI:33019"/>
        <dbReference type="ChEBI" id="CHEBI:82748"/>
        <dbReference type="ChEBI" id="CHEBI:83665"/>
        <dbReference type="ChEBI" id="CHEBI:456215"/>
        <dbReference type="EC" id="6.3.4.19"/>
    </reaction>
</comment>
<name>A0A133N473_CLOPF</name>
<keyword evidence="3 8" id="KW-0436">Ligase</keyword>
<dbReference type="Gene3D" id="1.20.59.20">
    <property type="match status" value="1"/>
</dbReference>
<dbReference type="GO" id="GO:0005737">
    <property type="term" value="C:cytoplasm"/>
    <property type="evidence" value="ECO:0007669"/>
    <property type="project" value="UniProtKB-SubCell"/>
</dbReference>
<evidence type="ECO:0000256" key="3">
    <source>
        <dbReference type="ARBA" id="ARBA00022598"/>
    </source>
</evidence>
<dbReference type="Pfam" id="PF11734">
    <property type="entry name" value="TilS_C"/>
    <property type="match status" value="1"/>
</dbReference>
<dbReference type="Pfam" id="PF01171">
    <property type="entry name" value="ATP_bind_3"/>
    <property type="match status" value="1"/>
</dbReference>
<dbReference type="SUPFAM" id="SSF82829">
    <property type="entry name" value="MesJ substrate recognition domain-like"/>
    <property type="match status" value="1"/>
</dbReference>
<feature type="binding site" evidence="8">
    <location>
        <begin position="26"/>
        <end position="31"/>
    </location>
    <ligand>
        <name>ATP</name>
        <dbReference type="ChEBI" id="CHEBI:30616"/>
    </ligand>
</feature>
<dbReference type="SMART" id="SM00977">
    <property type="entry name" value="TilS_C"/>
    <property type="match status" value="1"/>
</dbReference>
<dbReference type="InterPro" id="IPR014729">
    <property type="entry name" value="Rossmann-like_a/b/a_fold"/>
</dbReference>
<organism evidence="10 11">
    <name type="scientific">Clostridium perfringens</name>
    <dbReference type="NCBI Taxonomy" id="1502"/>
    <lineage>
        <taxon>Bacteria</taxon>
        <taxon>Bacillati</taxon>
        <taxon>Bacillota</taxon>
        <taxon>Clostridia</taxon>
        <taxon>Eubacteriales</taxon>
        <taxon>Clostridiaceae</taxon>
        <taxon>Clostridium</taxon>
    </lineage>
</organism>
<keyword evidence="4 8" id="KW-0819">tRNA processing</keyword>
<dbReference type="GO" id="GO:0005524">
    <property type="term" value="F:ATP binding"/>
    <property type="evidence" value="ECO:0007669"/>
    <property type="project" value="UniProtKB-UniRule"/>
</dbReference>
<dbReference type="SUPFAM" id="SSF52402">
    <property type="entry name" value="Adenine nucleotide alpha hydrolases-like"/>
    <property type="match status" value="1"/>
</dbReference>
<reference evidence="10 11" key="1">
    <citation type="submission" date="2016-01" db="EMBL/GenBank/DDBJ databases">
        <authorList>
            <person name="Oliw E.H."/>
        </authorList>
    </citation>
    <scope>NUCLEOTIDE SEQUENCE [LARGE SCALE GENOMIC DNA]</scope>
    <source>
        <strain evidence="10 11">MJR7757A</strain>
    </source>
</reference>
<evidence type="ECO:0000256" key="8">
    <source>
        <dbReference type="HAMAP-Rule" id="MF_01161"/>
    </source>
</evidence>
<keyword evidence="2 8" id="KW-0963">Cytoplasm</keyword>
<dbReference type="InterPro" id="IPR011063">
    <property type="entry name" value="TilS/TtcA_N"/>
</dbReference>
<evidence type="ECO:0000256" key="6">
    <source>
        <dbReference type="ARBA" id="ARBA00022840"/>
    </source>
</evidence>
<dbReference type="EMBL" id="LRPU01000090">
    <property type="protein sequence ID" value="KXA11105.1"/>
    <property type="molecule type" value="Genomic_DNA"/>
</dbReference>
<dbReference type="NCBIfam" id="TIGR02433">
    <property type="entry name" value="lysidine_TilS_C"/>
    <property type="match status" value="1"/>
</dbReference>
<dbReference type="PANTHER" id="PTHR43033:SF1">
    <property type="entry name" value="TRNA(ILE)-LYSIDINE SYNTHASE-RELATED"/>
    <property type="match status" value="1"/>
</dbReference>
<keyword evidence="6 8" id="KW-0067">ATP-binding</keyword>
<proteinExistence type="inferred from homology"/>
<evidence type="ECO:0000313" key="10">
    <source>
        <dbReference type="EMBL" id="KXA11105.1"/>
    </source>
</evidence>
<dbReference type="HAMAP" id="MF_01161">
    <property type="entry name" value="tRNA_Ile_lys_synt"/>
    <property type="match status" value="1"/>
</dbReference>
<comment type="subcellular location">
    <subcellularLocation>
        <location evidence="1 8">Cytoplasm</location>
    </subcellularLocation>
</comment>